<evidence type="ECO:0000313" key="11">
    <source>
        <dbReference type="Proteomes" id="UP000191200"/>
    </source>
</evidence>
<feature type="domain" description="CMP/dCMP-type deaminase" evidence="9">
    <location>
        <begin position="11"/>
        <end position="129"/>
    </location>
</feature>
<name>A0A1J0A7C5_9ENTE</name>
<dbReference type="CDD" id="cd01285">
    <property type="entry name" value="nucleoside_deaminase"/>
    <property type="match status" value="1"/>
</dbReference>
<protein>
    <recommendedName>
        <fullName evidence="8">tRNA-specific adenosine deaminase</fullName>
        <ecNumber evidence="8">3.5.4.33</ecNumber>
    </recommendedName>
</protein>
<gene>
    <name evidence="8" type="primary">tadA</name>
    <name evidence="10" type="ORF">BHY08_08300</name>
</gene>
<evidence type="ECO:0000256" key="5">
    <source>
        <dbReference type="ARBA" id="ARBA00022801"/>
    </source>
</evidence>
<dbReference type="Proteomes" id="UP000191200">
    <property type="component" value="Chromosome"/>
</dbReference>
<dbReference type="PROSITE" id="PS51747">
    <property type="entry name" value="CYT_DCMP_DEAMINASES_2"/>
    <property type="match status" value="1"/>
</dbReference>
<dbReference type="PROSITE" id="PS00903">
    <property type="entry name" value="CYT_DCMP_DEAMINASES_1"/>
    <property type="match status" value="1"/>
</dbReference>
<proteinExistence type="inferred from homology"/>
<sequence>MFLREVVLSTDDKEKFMKEALIEAKKAELMGEVPIGAVVVLDGKVIGRGHNVREFSQDATTHAEMVAIREANRNVESWRLEKAQIFVTLEPCPMCSGAILLSRIDQVFFGAMDPKGGTVGSLMNLLQDNRFNHFCYVEKGILEEECSSILTNFFRTIRQKKKEEKKASNITQNVVQ</sequence>
<dbReference type="OrthoDB" id="9802676at2"/>
<dbReference type="HAMAP" id="MF_00972">
    <property type="entry name" value="tRNA_aden_deaminase"/>
    <property type="match status" value="1"/>
</dbReference>
<keyword evidence="6 8" id="KW-0862">Zinc</keyword>
<comment type="similarity">
    <text evidence="1">Belongs to the cytidine and deoxycytidylate deaminase family. ADAT2 subfamily.</text>
</comment>
<keyword evidence="5 8" id="KW-0378">Hydrolase</keyword>
<dbReference type="InterPro" id="IPR016193">
    <property type="entry name" value="Cytidine_deaminase-like"/>
</dbReference>
<dbReference type="PANTHER" id="PTHR11079">
    <property type="entry name" value="CYTOSINE DEAMINASE FAMILY MEMBER"/>
    <property type="match status" value="1"/>
</dbReference>
<keyword evidence="3 8" id="KW-0819">tRNA processing</keyword>
<comment type="catalytic activity">
    <reaction evidence="7 8">
        <text>adenosine(34) in tRNA + H2O + H(+) = inosine(34) in tRNA + NH4(+)</text>
        <dbReference type="Rhea" id="RHEA:43168"/>
        <dbReference type="Rhea" id="RHEA-COMP:10373"/>
        <dbReference type="Rhea" id="RHEA-COMP:10374"/>
        <dbReference type="ChEBI" id="CHEBI:15377"/>
        <dbReference type="ChEBI" id="CHEBI:15378"/>
        <dbReference type="ChEBI" id="CHEBI:28938"/>
        <dbReference type="ChEBI" id="CHEBI:74411"/>
        <dbReference type="ChEBI" id="CHEBI:82852"/>
        <dbReference type="EC" id="3.5.4.33"/>
    </reaction>
</comment>
<dbReference type="FunFam" id="3.40.140.10:FF:000005">
    <property type="entry name" value="tRNA-specific adenosine deaminase"/>
    <property type="match status" value="1"/>
</dbReference>
<dbReference type="SUPFAM" id="SSF53927">
    <property type="entry name" value="Cytidine deaminase-like"/>
    <property type="match status" value="1"/>
</dbReference>
<dbReference type="GO" id="GO:0052717">
    <property type="term" value="F:tRNA-specific adenosine-34 deaminase activity"/>
    <property type="evidence" value="ECO:0007669"/>
    <property type="project" value="UniProtKB-UniRule"/>
</dbReference>
<dbReference type="PANTHER" id="PTHR11079:SF202">
    <property type="entry name" value="TRNA-SPECIFIC ADENOSINE DEAMINASE"/>
    <property type="match status" value="1"/>
</dbReference>
<dbReference type="KEGG" id="vte:BHY08_08300"/>
<dbReference type="Pfam" id="PF14437">
    <property type="entry name" value="MafB19-deam"/>
    <property type="match status" value="1"/>
</dbReference>
<dbReference type="AlphaFoldDB" id="A0A1J0A7C5"/>
<comment type="subunit">
    <text evidence="2 8">Homodimer.</text>
</comment>
<dbReference type="STRING" id="519472.BHY08_08300"/>
<dbReference type="EC" id="3.5.4.33" evidence="8"/>
<dbReference type="EMBL" id="CP017267">
    <property type="protein sequence ID" value="APB31815.1"/>
    <property type="molecule type" value="Genomic_DNA"/>
</dbReference>
<evidence type="ECO:0000313" key="10">
    <source>
        <dbReference type="EMBL" id="APB31815.1"/>
    </source>
</evidence>
<dbReference type="InterPro" id="IPR002125">
    <property type="entry name" value="CMP_dCMP_dom"/>
</dbReference>
<evidence type="ECO:0000256" key="1">
    <source>
        <dbReference type="ARBA" id="ARBA00010669"/>
    </source>
</evidence>
<dbReference type="GO" id="GO:0008270">
    <property type="term" value="F:zinc ion binding"/>
    <property type="evidence" value="ECO:0007669"/>
    <property type="project" value="UniProtKB-UniRule"/>
</dbReference>
<feature type="binding site" evidence="8">
    <location>
        <position position="95"/>
    </location>
    <ligand>
        <name>Zn(2+)</name>
        <dbReference type="ChEBI" id="CHEBI:29105"/>
        <note>catalytic</note>
    </ligand>
</feature>
<evidence type="ECO:0000256" key="2">
    <source>
        <dbReference type="ARBA" id="ARBA00011738"/>
    </source>
</evidence>
<accession>A0A1J0A7C5</accession>
<feature type="binding site" evidence="8">
    <location>
        <position position="62"/>
    </location>
    <ligand>
        <name>Zn(2+)</name>
        <dbReference type="ChEBI" id="CHEBI:29105"/>
        <note>catalytic</note>
    </ligand>
</feature>
<evidence type="ECO:0000256" key="3">
    <source>
        <dbReference type="ARBA" id="ARBA00022694"/>
    </source>
</evidence>
<dbReference type="GO" id="GO:0002100">
    <property type="term" value="P:tRNA wobble adenosine to inosine editing"/>
    <property type="evidence" value="ECO:0007669"/>
    <property type="project" value="UniProtKB-UniRule"/>
</dbReference>
<organism evidence="10 11">
    <name type="scientific">Vagococcus teuberi</name>
    <dbReference type="NCBI Taxonomy" id="519472"/>
    <lineage>
        <taxon>Bacteria</taxon>
        <taxon>Bacillati</taxon>
        <taxon>Bacillota</taxon>
        <taxon>Bacilli</taxon>
        <taxon>Lactobacillales</taxon>
        <taxon>Enterococcaceae</taxon>
        <taxon>Vagococcus</taxon>
    </lineage>
</organism>
<evidence type="ECO:0000256" key="4">
    <source>
        <dbReference type="ARBA" id="ARBA00022723"/>
    </source>
</evidence>
<keyword evidence="11" id="KW-1185">Reference proteome</keyword>
<comment type="cofactor">
    <cofactor evidence="8">
        <name>Zn(2+)</name>
        <dbReference type="ChEBI" id="CHEBI:29105"/>
    </cofactor>
    <text evidence="8">Binds 1 zinc ion per subunit.</text>
</comment>
<evidence type="ECO:0000256" key="8">
    <source>
        <dbReference type="HAMAP-Rule" id="MF_00972"/>
    </source>
</evidence>
<evidence type="ECO:0000259" key="9">
    <source>
        <dbReference type="PROSITE" id="PS51747"/>
    </source>
</evidence>
<comment type="function">
    <text evidence="8">Catalyzes the deamination of adenosine to inosine at the wobble position 34 of tRNA(Arg2).</text>
</comment>
<evidence type="ECO:0000256" key="7">
    <source>
        <dbReference type="ARBA" id="ARBA00048045"/>
    </source>
</evidence>
<keyword evidence="4 8" id="KW-0479">Metal-binding</keyword>
<dbReference type="NCBIfam" id="NF008113">
    <property type="entry name" value="PRK10860.1"/>
    <property type="match status" value="1"/>
</dbReference>
<dbReference type="InterPro" id="IPR028883">
    <property type="entry name" value="tRNA_aden_deaminase"/>
</dbReference>
<dbReference type="InterPro" id="IPR058535">
    <property type="entry name" value="MafB19-deam"/>
</dbReference>
<feature type="binding site" evidence="8">
    <location>
        <position position="92"/>
    </location>
    <ligand>
        <name>Zn(2+)</name>
        <dbReference type="ChEBI" id="CHEBI:29105"/>
        <note>catalytic</note>
    </ligand>
</feature>
<evidence type="ECO:0000256" key="6">
    <source>
        <dbReference type="ARBA" id="ARBA00022833"/>
    </source>
</evidence>
<feature type="active site" description="Proton donor" evidence="8">
    <location>
        <position position="64"/>
    </location>
</feature>
<dbReference type="RefSeq" id="WP_071457420.1">
    <property type="nucleotide sequence ID" value="NZ_CABJEN010000004.1"/>
</dbReference>
<reference evidence="10 11" key="1">
    <citation type="submission" date="2016-09" db="EMBL/GenBank/DDBJ databases">
        <title>Vagococcus teuberi sp. nov., isolated from the Malian artisanal sour milk fene.</title>
        <authorList>
            <person name="Wullschleger S."/>
            <person name="Seifert C."/>
            <person name="Baumgartner S."/>
            <person name="Lacroix C."/>
            <person name="Bonfoh B."/>
            <person name="Stevens M.J."/>
            <person name="Meile L."/>
        </authorList>
    </citation>
    <scope>NUCLEOTIDE SEQUENCE [LARGE SCALE GENOMIC DNA]</scope>
    <source>
        <strain evidence="10 11">DSM 21459</strain>
    </source>
</reference>
<dbReference type="InterPro" id="IPR016192">
    <property type="entry name" value="APOBEC/CMP_deaminase_Zn-bd"/>
</dbReference>
<dbReference type="Gene3D" id="3.40.140.10">
    <property type="entry name" value="Cytidine Deaminase, domain 2"/>
    <property type="match status" value="1"/>
</dbReference>